<comment type="caution">
    <text evidence="1">The sequence shown here is derived from an EMBL/GenBank/DDBJ whole genome shotgun (WGS) entry which is preliminary data.</text>
</comment>
<protein>
    <submittedName>
        <fullName evidence="1">Uncharacterized protein</fullName>
    </submittedName>
</protein>
<gene>
    <name evidence="1" type="ORF">NLG97_g3791</name>
</gene>
<evidence type="ECO:0000313" key="2">
    <source>
        <dbReference type="Proteomes" id="UP001148737"/>
    </source>
</evidence>
<sequence>MDLNLHLGEGFWQLLRSWGRSLRSLLFLIRATSFAPAFQKRINIAAQDFFRGALGDVALALGALLLGLAIVAAAVGIVGALCGTILNKFPMLCLPDELILAIAECLSSSRDLNALSRVNHRLLRCLEPVLYAWPGSHSTFRWADGDEDHLPLPKTALLWGIEWGRDDVVRKALCFNTDGVGLALRRALSYAIPAVWSLLLPIYSVEKYGTAILEKCLREAAYLGQKGIAEALMTSGKMDFEDMRMRKASPLCSAAAGGSFELFEFLMNSGEFELDNRDEASRTPLSYAAGVGAEDIVRLLLDTGKVDVDVRTKTGFTPLMYSALLGHKALAQRLLDTGEVDVNARDFEQFSVLHYAVMEEHVEVTKLLLGANDIDVNPRDSEDWTPLIHAVAAGHAELVQIIIATGKADIDARDNEGGTALLHAIMISDEWTVQERIVDMLLATGKADVLAVDNSNDTLLEVAKKLERMDLHQKMLEAQSNSIKPYGQPLKNKGLS</sequence>
<organism evidence="1 2">
    <name type="scientific">Lecanicillium saksenae</name>
    <dbReference type="NCBI Taxonomy" id="468837"/>
    <lineage>
        <taxon>Eukaryota</taxon>
        <taxon>Fungi</taxon>
        <taxon>Dikarya</taxon>
        <taxon>Ascomycota</taxon>
        <taxon>Pezizomycotina</taxon>
        <taxon>Sordariomycetes</taxon>
        <taxon>Hypocreomycetidae</taxon>
        <taxon>Hypocreales</taxon>
        <taxon>Cordycipitaceae</taxon>
        <taxon>Lecanicillium</taxon>
    </lineage>
</organism>
<accession>A0ACC1QX35</accession>
<dbReference type="EMBL" id="JANAKD010000335">
    <property type="protein sequence ID" value="KAJ3494881.1"/>
    <property type="molecule type" value="Genomic_DNA"/>
</dbReference>
<proteinExistence type="predicted"/>
<dbReference type="Proteomes" id="UP001148737">
    <property type="component" value="Unassembled WGS sequence"/>
</dbReference>
<reference evidence="1" key="1">
    <citation type="submission" date="2022-07" db="EMBL/GenBank/DDBJ databases">
        <title>Genome Sequence of Lecanicillium saksenae.</title>
        <authorList>
            <person name="Buettner E."/>
        </authorList>
    </citation>
    <scope>NUCLEOTIDE SEQUENCE</scope>
    <source>
        <strain evidence="1">VT-O1</strain>
    </source>
</reference>
<name>A0ACC1QX35_9HYPO</name>
<keyword evidence="2" id="KW-1185">Reference proteome</keyword>
<evidence type="ECO:0000313" key="1">
    <source>
        <dbReference type="EMBL" id="KAJ3494881.1"/>
    </source>
</evidence>